<evidence type="ECO:0000313" key="2">
    <source>
        <dbReference type="Proteomes" id="UP000015105"/>
    </source>
</evidence>
<reference evidence="1" key="4">
    <citation type="submission" date="2019-03" db="UniProtKB">
        <authorList>
            <consortium name="EnsemblPlants"/>
        </authorList>
    </citation>
    <scope>IDENTIFICATION</scope>
</reference>
<reference evidence="1" key="5">
    <citation type="journal article" date="2021" name="G3 (Bethesda)">
        <title>Aegilops tauschii genome assembly Aet v5.0 features greater sequence contiguity and improved annotation.</title>
        <authorList>
            <person name="Wang L."/>
            <person name="Zhu T."/>
            <person name="Rodriguez J.C."/>
            <person name="Deal K.R."/>
            <person name="Dubcovsky J."/>
            <person name="McGuire P.E."/>
            <person name="Lux T."/>
            <person name="Spannagl M."/>
            <person name="Mayer K.F.X."/>
            <person name="Baldrich P."/>
            <person name="Meyers B.C."/>
            <person name="Huo N."/>
            <person name="Gu Y.Q."/>
            <person name="Zhou H."/>
            <person name="Devos K.M."/>
            <person name="Bennetzen J.L."/>
            <person name="Unver T."/>
            <person name="Budak H."/>
            <person name="Gulick P.J."/>
            <person name="Galiba G."/>
            <person name="Kalapos B."/>
            <person name="Nelson D.R."/>
            <person name="Li P."/>
            <person name="You F.M."/>
            <person name="Luo M.C."/>
            <person name="Dvorak J."/>
        </authorList>
    </citation>
    <scope>NUCLEOTIDE SEQUENCE [LARGE SCALE GENOMIC DNA]</scope>
    <source>
        <strain evidence="1">cv. AL8/78</strain>
    </source>
</reference>
<reference evidence="2" key="1">
    <citation type="journal article" date="2014" name="Science">
        <title>Ancient hybridizations among the ancestral genomes of bread wheat.</title>
        <authorList>
            <consortium name="International Wheat Genome Sequencing Consortium,"/>
            <person name="Marcussen T."/>
            <person name="Sandve S.R."/>
            <person name="Heier L."/>
            <person name="Spannagl M."/>
            <person name="Pfeifer M."/>
            <person name="Jakobsen K.S."/>
            <person name="Wulff B.B."/>
            <person name="Steuernagel B."/>
            <person name="Mayer K.F."/>
            <person name="Olsen O.A."/>
        </authorList>
    </citation>
    <scope>NUCLEOTIDE SEQUENCE [LARGE SCALE GENOMIC DNA]</scope>
    <source>
        <strain evidence="2">cv. AL8/78</strain>
    </source>
</reference>
<proteinExistence type="predicted"/>
<keyword evidence="2" id="KW-1185">Reference proteome</keyword>
<organism evidence="1 2">
    <name type="scientific">Aegilops tauschii subsp. strangulata</name>
    <name type="common">Goatgrass</name>
    <dbReference type="NCBI Taxonomy" id="200361"/>
    <lineage>
        <taxon>Eukaryota</taxon>
        <taxon>Viridiplantae</taxon>
        <taxon>Streptophyta</taxon>
        <taxon>Embryophyta</taxon>
        <taxon>Tracheophyta</taxon>
        <taxon>Spermatophyta</taxon>
        <taxon>Magnoliopsida</taxon>
        <taxon>Liliopsida</taxon>
        <taxon>Poales</taxon>
        <taxon>Poaceae</taxon>
        <taxon>BOP clade</taxon>
        <taxon>Pooideae</taxon>
        <taxon>Triticodae</taxon>
        <taxon>Triticeae</taxon>
        <taxon>Triticinae</taxon>
        <taxon>Aegilops</taxon>
    </lineage>
</organism>
<dbReference type="Proteomes" id="UP000015105">
    <property type="component" value="Chromosome 2D"/>
</dbReference>
<reference evidence="2" key="2">
    <citation type="journal article" date="2017" name="Nat. Plants">
        <title>The Aegilops tauschii genome reveals multiple impacts of transposons.</title>
        <authorList>
            <person name="Zhao G."/>
            <person name="Zou C."/>
            <person name="Li K."/>
            <person name="Wang K."/>
            <person name="Li T."/>
            <person name="Gao L."/>
            <person name="Zhang X."/>
            <person name="Wang H."/>
            <person name="Yang Z."/>
            <person name="Liu X."/>
            <person name="Jiang W."/>
            <person name="Mao L."/>
            <person name="Kong X."/>
            <person name="Jiao Y."/>
            <person name="Jia J."/>
        </authorList>
    </citation>
    <scope>NUCLEOTIDE SEQUENCE [LARGE SCALE GENOMIC DNA]</scope>
    <source>
        <strain evidence="2">cv. AL8/78</strain>
    </source>
</reference>
<name>A0A453CK54_AEGTS</name>
<accession>A0A453CK54</accession>
<reference evidence="1" key="3">
    <citation type="journal article" date="2017" name="Nature">
        <title>Genome sequence of the progenitor of the wheat D genome Aegilops tauschii.</title>
        <authorList>
            <person name="Luo M.C."/>
            <person name="Gu Y.Q."/>
            <person name="Puiu D."/>
            <person name="Wang H."/>
            <person name="Twardziok S.O."/>
            <person name="Deal K.R."/>
            <person name="Huo N."/>
            <person name="Zhu T."/>
            <person name="Wang L."/>
            <person name="Wang Y."/>
            <person name="McGuire P.E."/>
            <person name="Liu S."/>
            <person name="Long H."/>
            <person name="Ramasamy R.K."/>
            <person name="Rodriguez J.C."/>
            <person name="Van S.L."/>
            <person name="Yuan L."/>
            <person name="Wang Z."/>
            <person name="Xia Z."/>
            <person name="Xiao L."/>
            <person name="Anderson O.D."/>
            <person name="Ouyang S."/>
            <person name="Liang Y."/>
            <person name="Zimin A.V."/>
            <person name="Pertea G."/>
            <person name="Qi P."/>
            <person name="Bennetzen J.L."/>
            <person name="Dai X."/>
            <person name="Dawson M.W."/>
            <person name="Muller H.G."/>
            <person name="Kugler K."/>
            <person name="Rivarola-Duarte L."/>
            <person name="Spannagl M."/>
            <person name="Mayer K.F.X."/>
            <person name="Lu F.H."/>
            <person name="Bevan M.W."/>
            <person name="Leroy P."/>
            <person name="Li P."/>
            <person name="You F.M."/>
            <person name="Sun Q."/>
            <person name="Liu Z."/>
            <person name="Lyons E."/>
            <person name="Wicker T."/>
            <person name="Salzberg S.L."/>
            <person name="Devos K.M."/>
            <person name="Dvorak J."/>
        </authorList>
    </citation>
    <scope>NUCLEOTIDE SEQUENCE [LARGE SCALE GENOMIC DNA]</scope>
    <source>
        <strain evidence="1">cv. AL8/78</strain>
    </source>
</reference>
<dbReference type="AlphaFoldDB" id="A0A453CK54"/>
<evidence type="ECO:0000313" key="1">
    <source>
        <dbReference type="EnsemblPlants" id="AET2Gv20873400.12"/>
    </source>
</evidence>
<sequence length="71" mass="8160">MSRCTNFPLYPFFNEVWSITGLSGRRLVACYLTELYRDWFSSLCIGVPYCKEKTALEPPKLSQVPHLTPST</sequence>
<dbReference type="EnsemblPlants" id="AET2Gv20873400.12">
    <property type="protein sequence ID" value="AET2Gv20873400.12"/>
    <property type="gene ID" value="AET2Gv20873400"/>
</dbReference>
<dbReference type="Gramene" id="AET2Gv20873400.12">
    <property type="protein sequence ID" value="AET2Gv20873400.12"/>
    <property type="gene ID" value="AET2Gv20873400"/>
</dbReference>
<protein>
    <submittedName>
        <fullName evidence="1">Uncharacterized protein</fullName>
    </submittedName>
</protein>